<dbReference type="EMBL" id="MU118016">
    <property type="protein sequence ID" value="KAF9648284.1"/>
    <property type="molecule type" value="Genomic_DNA"/>
</dbReference>
<accession>A0ACB6ZFF6</accession>
<evidence type="ECO:0000313" key="1">
    <source>
        <dbReference type="EMBL" id="KAF9648284.1"/>
    </source>
</evidence>
<reference evidence="1" key="2">
    <citation type="journal article" date="2020" name="Nat. Commun.">
        <title>Large-scale genome sequencing of mycorrhizal fungi provides insights into the early evolution of symbiotic traits.</title>
        <authorList>
            <person name="Miyauchi S."/>
            <person name="Kiss E."/>
            <person name="Kuo A."/>
            <person name="Drula E."/>
            <person name="Kohler A."/>
            <person name="Sanchez-Garcia M."/>
            <person name="Morin E."/>
            <person name="Andreopoulos B."/>
            <person name="Barry K.W."/>
            <person name="Bonito G."/>
            <person name="Buee M."/>
            <person name="Carver A."/>
            <person name="Chen C."/>
            <person name="Cichocki N."/>
            <person name="Clum A."/>
            <person name="Culley D."/>
            <person name="Crous P.W."/>
            <person name="Fauchery L."/>
            <person name="Girlanda M."/>
            <person name="Hayes R.D."/>
            <person name="Keri Z."/>
            <person name="LaButti K."/>
            <person name="Lipzen A."/>
            <person name="Lombard V."/>
            <person name="Magnuson J."/>
            <person name="Maillard F."/>
            <person name="Murat C."/>
            <person name="Nolan M."/>
            <person name="Ohm R.A."/>
            <person name="Pangilinan J."/>
            <person name="Pereira M.F."/>
            <person name="Perotto S."/>
            <person name="Peter M."/>
            <person name="Pfister S."/>
            <person name="Riley R."/>
            <person name="Sitrit Y."/>
            <person name="Stielow J.B."/>
            <person name="Szollosi G."/>
            <person name="Zifcakova L."/>
            <person name="Stursova M."/>
            <person name="Spatafora J.W."/>
            <person name="Tedersoo L."/>
            <person name="Vaario L.M."/>
            <person name="Yamada A."/>
            <person name="Yan M."/>
            <person name="Wang P."/>
            <person name="Xu J."/>
            <person name="Bruns T."/>
            <person name="Baldrian P."/>
            <person name="Vilgalys R."/>
            <person name="Dunand C."/>
            <person name="Henrissat B."/>
            <person name="Grigoriev I.V."/>
            <person name="Hibbett D."/>
            <person name="Nagy L.G."/>
            <person name="Martin F.M."/>
        </authorList>
    </citation>
    <scope>NUCLEOTIDE SEQUENCE</scope>
    <source>
        <strain evidence="1">P2</strain>
    </source>
</reference>
<reference evidence="1" key="1">
    <citation type="submission" date="2019-10" db="EMBL/GenBank/DDBJ databases">
        <authorList>
            <consortium name="DOE Joint Genome Institute"/>
            <person name="Kuo A."/>
            <person name="Miyauchi S."/>
            <person name="Kiss E."/>
            <person name="Drula E."/>
            <person name="Kohler A."/>
            <person name="Sanchez-Garcia M."/>
            <person name="Andreopoulos B."/>
            <person name="Barry K.W."/>
            <person name="Bonito G."/>
            <person name="Buee M."/>
            <person name="Carver A."/>
            <person name="Chen C."/>
            <person name="Cichocki N."/>
            <person name="Clum A."/>
            <person name="Culley D."/>
            <person name="Crous P.W."/>
            <person name="Fauchery L."/>
            <person name="Girlanda M."/>
            <person name="Hayes R."/>
            <person name="Keri Z."/>
            <person name="Labutti K."/>
            <person name="Lipzen A."/>
            <person name="Lombard V."/>
            <person name="Magnuson J."/>
            <person name="Maillard F."/>
            <person name="Morin E."/>
            <person name="Murat C."/>
            <person name="Nolan M."/>
            <person name="Ohm R."/>
            <person name="Pangilinan J."/>
            <person name="Pereira M."/>
            <person name="Perotto S."/>
            <person name="Peter M."/>
            <person name="Riley R."/>
            <person name="Sitrit Y."/>
            <person name="Stielow B."/>
            <person name="Szollosi G."/>
            <person name="Zifcakova L."/>
            <person name="Stursova M."/>
            <person name="Spatafora J.W."/>
            <person name="Tedersoo L."/>
            <person name="Vaario L.-M."/>
            <person name="Yamada A."/>
            <person name="Yan M."/>
            <person name="Wang P."/>
            <person name="Xu J."/>
            <person name="Bruns T."/>
            <person name="Baldrian P."/>
            <person name="Vilgalys R."/>
            <person name="Henrissat B."/>
            <person name="Grigoriev I.V."/>
            <person name="Hibbett D."/>
            <person name="Nagy L.G."/>
            <person name="Martin F.M."/>
        </authorList>
    </citation>
    <scope>NUCLEOTIDE SEQUENCE</scope>
    <source>
        <strain evidence="1">P2</strain>
    </source>
</reference>
<evidence type="ECO:0000313" key="2">
    <source>
        <dbReference type="Proteomes" id="UP000886501"/>
    </source>
</evidence>
<dbReference type="Proteomes" id="UP000886501">
    <property type="component" value="Unassembled WGS sequence"/>
</dbReference>
<name>A0ACB6ZFF6_THEGA</name>
<gene>
    <name evidence="1" type="ORF">BDM02DRAFT_3115600</name>
</gene>
<organism evidence="1 2">
    <name type="scientific">Thelephora ganbajun</name>
    <name type="common">Ganba fungus</name>
    <dbReference type="NCBI Taxonomy" id="370292"/>
    <lineage>
        <taxon>Eukaryota</taxon>
        <taxon>Fungi</taxon>
        <taxon>Dikarya</taxon>
        <taxon>Basidiomycota</taxon>
        <taxon>Agaricomycotina</taxon>
        <taxon>Agaricomycetes</taxon>
        <taxon>Thelephorales</taxon>
        <taxon>Thelephoraceae</taxon>
        <taxon>Thelephora</taxon>
    </lineage>
</organism>
<sequence>MAENSSSSQMTTLTTIPFEILLLILRELDTIDVIHLGMTCRDLYESTQTHHVWLDQTQNHRRRTVALKLSIPSPTKLTTETLKRFAILQAKLHIRWNRLPDQHDWEKSQFTACGAILLPGRLDLIFLPGGEFVISIDDGESSISLHRIKLLGGHLSLVRLADLSRGEHDQGEVGWKKMLPAMSPHPVFSYGRANSVYLFEIRSDGKVNLESEFQIPERSNLLWVGGQGRISGFVFQTAFESPLVNVIHLDYPGITLEIQLPPDCGDSTEDRSTHAPHLGGAFEKTGTFLQAVESWKVCFPIPGLAVIYGRDRVLAYTLPSFSTLSHGKQLLDEGPIWCLPSILENKRGVRRYKTSAEVSYDSSQPDHRFNIHLLYRLGCLGPSTYMGLITLNIDPFNPSPPSLGTPTHQRIASRFPITGLTAMGTLHPGIYHSRTHPHNEGLDVWVTPLEDLSSSQACGDREGRGSLWMFVSNDELEPDLEWESVDLDEASGRVFIWGPTYRWRTPCETRIFVGELVS</sequence>
<proteinExistence type="predicted"/>
<protein>
    <submittedName>
        <fullName evidence="1">Uncharacterized protein</fullName>
    </submittedName>
</protein>
<keyword evidence="2" id="KW-1185">Reference proteome</keyword>
<comment type="caution">
    <text evidence="1">The sequence shown here is derived from an EMBL/GenBank/DDBJ whole genome shotgun (WGS) entry which is preliminary data.</text>
</comment>